<reference evidence="9" key="1">
    <citation type="journal article" date="2019" name="Int. J. Syst. Evol. Microbiol.">
        <title>The Global Catalogue of Microorganisms (GCM) 10K type strain sequencing project: providing services to taxonomists for standard genome sequencing and annotation.</title>
        <authorList>
            <consortium name="The Broad Institute Genomics Platform"/>
            <consortium name="The Broad Institute Genome Sequencing Center for Infectious Disease"/>
            <person name="Wu L."/>
            <person name="Ma J."/>
        </authorList>
    </citation>
    <scope>NUCLEOTIDE SEQUENCE [LARGE SCALE GENOMIC DNA]</scope>
    <source>
        <strain evidence="9">KCTC 15012</strain>
    </source>
</reference>
<evidence type="ECO:0000256" key="1">
    <source>
        <dbReference type="ARBA" id="ARBA00023224"/>
    </source>
</evidence>
<dbReference type="Gene3D" id="6.10.340.10">
    <property type="match status" value="1"/>
</dbReference>
<dbReference type="Pfam" id="PF00672">
    <property type="entry name" value="HAMP"/>
    <property type="match status" value="1"/>
</dbReference>
<dbReference type="InterPro" id="IPR004090">
    <property type="entry name" value="Chemotax_Me-accpt_rcpt"/>
</dbReference>
<dbReference type="Proteomes" id="UP001597296">
    <property type="component" value="Unassembled WGS sequence"/>
</dbReference>
<proteinExistence type="inferred from homology"/>
<keyword evidence="5" id="KW-1133">Transmembrane helix</keyword>
<evidence type="ECO:0000313" key="9">
    <source>
        <dbReference type="Proteomes" id="UP001597296"/>
    </source>
</evidence>
<dbReference type="Gene3D" id="1.10.287.950">
    <property type="entry name" value="Methyl-accepting chemotaxis protein"/>
    <property type="match status" value="1"/>
</dbReference>
<feature type="domain" description="HAMP" evidence="7">
    <location>
        <begin position="214"/>
        <end position="267"/>
    </location>
</feature>
<evidence type="ECO:0000256" key="3">
    <source>
        <dbReference type="PROSITE-ProRule" id="PRU00284"/>
    </source>
</evidence>
<gene>
    <name evidence="8" type="ORF">ACFSNB_14080</name>
</gene>
<comment type="similarity">
    <text evidence="2">Belongs to the methyl-accepting chemotaxis (MCP) protein family.</text>
</comment>
<evidence type="ECO:0000256" key="5">
    <source>
        <dbReference type="SAM" id="Phobius"/>
    </source>
</evidence>
<keyword evidence="4" id="KW-0175">Coiled coil</keyword>
<feature type="coiled-coil region" evidence="4">
    <location>
        <begin position="260"/>
        <end position="288"/>
    </location>
</feature>
<feature type="domain" description="Methyl-accepting transducer" evidence="6">
    <location>
        <begin position="308"/>
        <end position="530"/>
    </location>
</feature>
<evidence type="ECO:0000259" key="6">
    <source>
        <dbReference type="PROSITE" id="PS50111"/>
    </source>
</evidence>
<dbReference type="RefSeq" id="WP_377317645.1">
    <property type="nucleotide sequence ID" value="NZ_JBHUIY010000031.1"/>
</dbReference>
<dbReference type="PANTHER" id="PTHR32089:SF112">
    <property type="entry name" value="LYSOZYME-LIKE PROTEIN-RELATED"/>
    <property type="match status" value="1"/>
</dbReference>
<dbReference type="InterPro" id="IPR003660">
    <property type="entry name" value="HAMP_dom"/>
</dbReference>
<dbReference type="PRINTS" id="PR00260">
    <property type="entry name" value="CHEMTRNSDUCR"/>
</dbReference>
<keyword evidence="9" id="KW-1185">Reference proteome</keyword>
<dbReference type="EMBL" id="JBHUIY010000031">
    <property type="protein sequence ID" value="MFD2234938.1"/>
    <property type="molecule type" value="Genomic_DNA"/>
</dbReference>
<name>A0ABW5CFX8_9PROT</name>
<keyword evidence="5" id="KW-0472">Membrane</keyword>
<keyword evidence="5" id="KW-0812">Transmembrane</keyword>
<evidence type="ECO:0000313" key="8">
    <source>
        <dbReference type="EMBL" id="MFD2234938.1"/>
    </source>
</evidence>
<comment type="caution">
    <text evidence="8">The sequence shown here is derived from an EMBL/GenBank/DDBJ whole genome shotgun (WGS) entry which is preliminary data.</text>
</comment>
<dbReference type="SMART" id="SM00283">
    <property type="entry name" value="MA"/>
    <property type="match status" value="1"/>
</dbReference>
<dbReference type="InterPro" id="IPR004089">
    <property type="entry name" value="MCPsignal_dom"/>
</dbReference>
<feature type="transmembrane region" description="Helical" evidence="5">
    <location>
        <begin position="190"/>
        <end position="212"/>
    </location>
</feature>
<dbReference type="PROSITE" id="PS50111">
    <property type="entry name" value="CHEMOTAXIS_TRANSDUC_2"/>
    <property type="match status" value="1"/>
</dbReference>
<sequence length="564" mass="59217">MQNIKISGKIMVIVALLGLALAVNATLSSLWLRQGADNSGAINRTAGEIRQVARLNEAVLALNRAEYRLAANPADYDQVAASVARYRGEAEATLRALEAERAEGESARLLAQIKGQLTRYWGEIDHTLDTASPRRAAHIDVEQAEIYRSVADSRAVADELNRVVHDYIAYTDSKGDRIGAQTLAEAERAITVNLLVGGLALLLGIAAGLTVARFGIVAPLRRVLTAMGAVVSGNLAVEVPAVRRGDEIGDIARSVEFFRARMEENEALRAAQQAAEAQAAERRRAEMLALAARFDDHVQGVVSAIARSSETLRASAQALAATAEQTQRRSASVSAATEQATASVETVSSAGSELAASINEITRQVRDTAQFSQEAASEAEAANGRIAGLTESTAQIGSVVRMIGDISSQTNLLALNATIESARAGEAGKGFAVVAHEVKTLAGQTGRATEEIGQQIASVQQETQSAAAALAGFVANLGRINQLTASLAGAVEQQGAATAEIARNVDQVAQGTREVATTIAEVATAAARTERMAHDVLTAADGLKGESDTLDREVRAFLDEIRAA</sequence>
<organism evidence="8 9">
    <name type="scientific">Phaeospirillum tilakii</name>
    <dbReference type="NCBI Taxonomy" id="741673"/>
    <lineage>
        <taxon>Bacteria</taxon>
        <taxon>Pseudomonadati</taxon>
        <taxon>Pseudomonadota</taxon>
        <taxon>Alphaproteobacteria</taxon>
        <taxon>Rhodospirillales</taxon>
        <taxon>Rhodospirillaceae</taxon>
        <taxon>Phaeospirillum</taxon>
    </lineage>
</organism>
<dbReference type="PANTHER" id="PTHR32089">
    <property type="entry name" value="METHYL-ACCEPTING CHEMOTAXIS PROTEIN MCPB"/>
    <property type="match status" value="1"/>
</dbReference>
<protein>
    <submittedName>
        <fullName evidence="8">Methyl-accepting chemotaxis protein</fullName>
    </submittedName>
</protein>
<dbReference type="PROSITE" id="PS50885">
    <property type="entry name" value="HAMP"/>
    <property type="match status" value="1"/>
</dbReference>
<dbReference type="CDD" id="cd06225">
    <property type="entry name" value="HAMP"/>
    <property type="match status" value="1"/>
</dbReference>
<keyword evidence="1 3" id="KW-0807">Transducer</keyword>
<evidence type="ECO:0000259" key="7">
    <source>
        <dbReference type="PROSITE" id="PS50885"/>
    </source>
</evidence>
<accession>A0ABW5CFX8</accession>
<dbReference type="Pfam" id="PF00015">
    <property type="entry name" value="MCPsignal"/>
    <property type="match status" value="1"/>
</dbReference>
<evidence type="ECO:0000256" key="2">
    <source>
        <dbReference type="ARBA" id="ARBA00029447"/>
    </source>
</evidence>
<dbReference type="SUPFAM" id="SSF58104">
    <property type="entry name" value="Methyl-accepting chemotaxis protein (MCP) signaling domain"/>
    <property type="match status" value="1"/>
</dbReference>
<dbReference type="SMART" id="SM00304">
    <property type="entry name" value="HAMP"/>
    <property type="match status" value="1"/>
</dbReference>
<evidence type="ECO:0000256" key="4">
    <source>
        <dbReference type="SAM" id="Coils"/>
    </source>
</evidence>